<dbReference type="EMBL" id="AMKT01000059">
    <property type="protein sequence ID" value="OXG17677.1"/>
    <property type="molecule type" value="Genomic_DNA"/>
</dbReference>
<gene>
    <name evidence="1" type="ORF">C361_04667</name>
</gene>
<evidence type="ECO:0000313" key="2">
    <source>
        <dbReference type="Proteomes" id="UP000199727"/>
    </source>
</evidence>
<name>A0A854Q7A2_CRYNE</name>
<reference evidence="1 2" key="1">
    <citation type="submission" date="2017-06" db="EMBL/GenBank/DDBJ databases">
        <title>Global population genomics of the pathogenic fungus Cryptococcus neoformans var. grubii.</title>
        <authorList>
            <person name="Cuomo C."/>
            <person name="Litvintseva A."/>
            <person name="Chen Y."/>
            <person name="Young S."/>
            <person name="Zeng Q."/>
            <person name="Chapman S."/>
            <person name="Gujja S."/>
            <person name="Saif S."/>
            <person name="Birren B."/>
        </authorList>
    </citation>
    <scope>NUCLEOTIDE SEQUENCE [LARGE SCALE GENOMIC DNA]</scope>
    <source>
        <strain evidence="1 2">Tu259-1</strain>
    </source>
</reference>
<proteinExistence type="predicted"/>
<sequence length="173" mass="19213">MTVASFTPETLPSLQTAFNLQHHQLLLISQLRNLLLNTTTCFTDTGEQQAYALHALSEGTVKVRSISSRLWVNIENSRRFKALPLTVGLLSLGKDGYRGFSDDTFLQTLSLATSSLHGEQQSASFNHPSYLLPALSSNIDSGAFLALLHLCLKKSDVRYRKMRDLYGLIIESP</sequence>
<protein>
    <submittedName>
        <fullName evidence="1">Uncharacterized protein</fullName>
    </submittedName>
</protein>
<organism evidence="1 2">
    <name type="scientific">Cryptococcus neoformans Tu259-1</name>
    <dbReference type="NCBI Taxonomy" id="1230072"/>
    <lineage>
        <taxon>Eukaryota</taxon>
        <taxon>Fungi</taxon>
        <taxon>Dikarya</taxon>
        <taxon>Basidiomycota</taxon>
        <taxon>Agaricomycotina</taxon>
        <taxon>Tremellomycetes</taxon>
        <taxon>Tremellales</taxon>
        <taxon>Cryptococcaceae</taxon>
        <taxon>Cryptococcus</taxon>
        <taxon>Cryptococcus neoformans species complex</taxon>
    </lineage>
</organism>
<accession>A0A854Q7A2</accession>
<evidence type="ECO:0000313" key="1">
    <source>
        <dbReference type="EMBL" id="OXG17677.1"/>
    </source>
</evidence>
<comment type="caution">
    <text evidence="1">The sequence shown here is derived from an EMBL/GenBank/DDBJ whole genome shotgun (WGS) entry which is preliminary data.</text>
</comment>
<dbReference type="AlphaFoldDB" id="A0A854Q7A2"/>
<dbReference type="Proteomes" id="UP000199727">
    <property type="component" value="Unassembled WGS sequence"/>
</dbReference>